<protein>
    <recommendedName>
        <fullName evidence="6">TF-B3 domain-containing protein</fullName>
    </recommendedName>
</protein>
<dbReference type="CDD" id="cd10017">
    <property type="entry name" value="B3_DNA"/>
    <property type="match status" value="2"/>
</dbReference>
<dbReference type="EMBL" id="VOIH02000005">
    <property type="protein sequence ID" value="KAF3446240.1"/>
    <property type="molecule type" value="Genomic_DNA"/>
</dbReference>
<evidence type="ECO:0000313" key="7">
    <source>
        <dbReference type="EMBL" id="KAF3446240.1"/>
    </source>
</evidence>
<dbReference type="PANTHER" id="PTHR31920:SF135">
    <property type="entry name" value="B3 DOMAIN-CONTAINING PROTEIN OS03G0621600-RELATED"/>
    <property type="match status" value="1"/>
</dbReference>
<evidence type="ECO:0000256" key="1">
    <source>
        <dbReference type="ARBA" id="ARBA00004123"/>
    </source>
</evidence>
<dbReference type="Gene3D" id="2.40.330.10">
    <property type="entry name" value="DNA-binding pseudobarrel domain"/>
    <property type="match status" value="2"/>
</dbReference>
<name>A0A8K0MHU8_9ROSA</name>
<dbReference type="SMART" id="SM01019">
    <property type="entry name" value="B3"/>
    <property type="match status" value="2"/>
</dbReference>
<keyword evidence="3" id="KW-0238">DNA-binding</keyword>
<accession>A0A8K0MHU8</accession>
<keyword evidence="2" id="KW-0805">Transcription regulation</keyword>
<evidence type="ECO:0000259" key="6">
    <source>
        <dbReference type="PROSITE" id="PS50863"/>
    </source>
</evidence>
<evidence type="ECO:0000256" key="3">
    <source>
        <dbReference type="ARBA" id="ARBA00023125"/>
    </source>
</evidence>
<dbReference type="GO" id="GO:0005634">
    <property type="term" value="C:nucleus"/>
    <property type="evidence" value="ECO:0007669"/>
    <property type="project" value="UniProtKB-SubCell"/>
</dbReference>
<dbReference type="InterPro" id="IPR003340">
    <property type="entry name" value="B3_DNA-bd"/>
</dbReference>
<comment type="caution">
    <text evidence="7">The sequence shown here is derived from an EMBL/GenBank/DDBJ whole genome shotgun (WGS) entry which is preliminary data.</text>
</comment>
<evidence type="ECO:0000256" key="4">
    <source>
        <dbReference type="ARBA" id="ARBA00023163"/>
    </source>
</evidence>
<dbReference type="InterPro" id="IPR015300">
    <property type="entry name" value="DNA-bd_pseudobarrel_sf"/>
</dbReference>
<evidence type="ECO:0000313" key="8">
    <source>
        <dbReference type="Proteomes" id="UP000796880"/>
    </source>
</evidence>
<dbReference type="SUPFAM" id="SSF101936">
    <property type="entry name" value="DNA-binding pseudobarrel domain"/>
    <property type="match status" value="2"/>
</dbReference>
<dbReference type="AlphaFoldDB" id="A0A8K0MHU8"/>
<evidence type="ECO:0000256" key="5">
    <source>
        <dbReference type="ARBA" id="ARBA00023242"/>
    </source>
</evidence>
<keyword evidence="5" id="KW-0539">Nucleus</keyword>
<evidence type="ECO:0000256" key="2">
    <source>
        <dbReference type="ARBA" id="ARBA00023015"/>
    </source>
</evidence>
<dbReference type="Proteomes" id="UP000796880">
    <property type="component" value="Unassembled WGS sequence"/>
</dbReference>
<gene>
    <name evidence="7" type="ORF">FNV43_RR11419</name>
</gene>
<dbReference type="PROSITE" id="PS50863">
    <property type="entry name" value="B3"/>
    <property type="match status" value="2"/>
</dbReference>
<keyword evidence="4" id="KW-0804">Transcription</keyword>
<dbReference type="Pfam" id="PF02362">
    <property type="entry name" value="B3"/>
    <property type="match status" value="2"/>
</dbReference>
<feature type="domain" description="TF-B3" evidence="6">
    <location>
        <begin position="3"/>
        <end position="97"/>
    </location>
</feature>
<organism evidence="7 8">
    <name type="scientific">Rhamnella rubrinervis</name>
    <dbReference type="NCBI Taxonomy" id="2594499"/>
    <lineage>
        <taxon>Eukaryota</taxon>
        <taxon>Viridiplantae</taxon>
        <taxon>Streptophyta</taxon>
        <taxon>Embryophyta</taxon>
        <taxon>Tracheophyta</taxon>
        <taxon>Spermatophyta</taxon>
        <taxon>Magnoliopsida</taxon>
        <taxon>eudicotyledons</taxon>
        <taxon>Gunneridae</taxon>
        <taxon>Pentapetalae</taxon>
        <taxon>rosids</taxon>
        <taxon>fabids</taxon>
        <taxon>Rosales</taxon>
        <taxon>Rhamnaceae</taxon>
        <taxon>rhamnoid group</taxon>
        <taxon>Rhamneae</taxon>
        <taxon>Rhamnella</taxon>
    </lineage>
</organism>
<dbReference type="InterPro" id="IPR050655">
    <property type="entry name" value="Plant_B3_domain"/>
</dbReference>
<dbReference type="OrthoDB" id="1183279at2759"/>
<keyword evidence="8" id="KW-1185">Reference proteome</keyword>
<proteinExistence type="predicted"/>
<comment type="subcellular location">
    <subcellularLocation>
        <location evidence="1">Nucleus</location>
    </subcellularLocation>
</comment>
<dbReference type="GO" id="GO:0003677">
    <property type="term" value="F:DNA binding"/>
    <property type="evidence" value="ECO:0007669"/>
    <property type="project" value="UniProtKB-KW"/>
</dbReference>
<feature type="domain" description="TF-B3" evidence="6">
    <location>
        <begin position="184"/>
        <end position="278"/>
    </location>
</feature>
<reference evidence="7" key="1">
    <citation type="submission" date="2020-03" db="EMBL/GenBank/DDBJ databases">
        <title>A high-quality chromosome-level genome assembly of a woody plant with both climbing and erect habits, Rhamnella rubrinervis.</title>
        <authorList>
            <person name="Lu Z."/>
            <person name="Yang Y."/>
            <person name="Zhu X."/>
            <person name="Sun Y."/>
        </authorList>
    </citation>
    <scope>NUCLEOTIDE SEQUENCE</scope>
    <source>
        <strain evidence="7">BYM</strain>
        <tissue evidence="7">Leaf</tissue>
    </source>
</reference>
<sequence length="287" mass="32641">MQIPSFFRVLMGDFCQQLCIPSDFTKYLDKRLLGKCAAIRDPSGKSWPVGVNRREDGFYFQSGWQEFVKYHFLEAGDFIVFDYDGKSHFSAKIYGSSACEKDEGLAKGNSDASVSLAKKANQLLTPKVEVDEVEPQVHEETCKKEVFNSNKVPSDWVLCGKKFHVDDDEQKPPIDSTSSFKPKNSCFQAYFLEHRRNRMTIPRELAKEKGLLNKKSIVLQDVIGRSWPVRLAPQLDGRVLMRKGFCDFCNGNQIEAGNTLIFEFIEPTVLKVNIIPVGLRRRSIIAL</sequence>
<dbReference type="PANTHER" id="PTHR31920">
    <property type="entry name" value="B3 DOMAIN-CONTAINING"/>
    <property type="match status" value="1"/>
</dbReference>